<dbReference type="EMBL" id="FOXS01000009">
    <property type="protein sequence ID" value="SFQ81358.1"/>
    <property type="molecule type" value="Genomic_DNA"/>
</dbReference>
<evidence type="ECO:0000259" key="2">
    <source>
        <dbReference type="Pfam" id="PF05598"/>
    </source>
</evidence>
<feature type="region of interest" description="Disordered" evidence="1">
    <location>
        <begin position="153"/>
        <end position="174"/>
    </location>
</feature>
<reference evidence="5" key="1">
    <citation type="submission" date="2016-10" db="EMBL/GenBank/DDBJ databases">
        <authorList>
            <person name="Varghese N."/>
            <person name="Submissions S."/>
        </authorList>
    </citation>
    <scope>NUCLEOTIDE SEQUENCE [LARGE SCALE GENOMIC DNA]</scope>
    <source>
        <strain evidence="5">OR362-8,ATCC BAA-1266,JCM 13504</strain>
    </source>
</reference>
<accession>A0A1I6BK86</accession>
<evidence type="ECO:0000256" key="1">
    <source>
        <dbReference type="SAM" id="MobiDB-lite"/>
    </source>
</evidence>
<name>A0A1I6BK86_HYMAR</name>
<proteinExistence type="predicted"/>
<feature type="domain" description="Transposase DDE" evidence="3">
    <location>
        <begin position="342"/>
        <end position="464"/>
    </location>
</feature>
<dbReference type="Proteomes" id="UP000199029">
    <property type="component" value="Unassembled WGS sequence"/>
</dbReference>
<protein>
    <submittedName>
        <fullName evidence="4">Transposase</fullName>
    </submittedName>
</protein>
<organism evidence="4 5">
    <name type="scientific">Hymenobacter arizonensis</name>
    <name type="common">Siccationidurans arizonensis</name>
    <dbReference type="NCBI Taxonomy" id="1227077"/>
    <lineage>
        <taxon>Bacteria</taxon>
        <taxon>Pseudomonadati</taxon>
        <taxon>Bacteroidota</taxon>
        <taxon>Cytophagia</taxon>
        <taxon>Cytophagales</taxon>
        <taxon>Hymenobacteraceae</taxon>
        <taxon>Hymenobacter</taxon>
    </lineage>
</organism>
<dbReference type="STRING" id="1227077.SAMN04515668_4655"/>
<dbReference type="AlphaFoldDB" id="A0A1I6BK86"/>
<dbReference type="NCBIfam" id="NF033551">
    <property type="entry name" value="transpos_IS1182"/>
    <property type="match status" value="1"/>
</dbReference>
<dbReference type="InterPro" id="IPR008490">
    <property type="entry name" value="Transposase_InsH_N"/>
</dbReference>
<dbReference type="OrthoDB" id="1454687at2"/>
<dbReference type="InterPro" id="IPR047629">
    <property type="entry name" value="IS1182_transpos"/>
</dbReference>
<dbReference type="PANTHER" id="PTHR33408:SF2">
    <property type="entry name" value="TRANSPOSASE DDE DOMAIN-CONTAINING PROTEIN"/>
    <property type="match status" value="1"/>
</dbReference>
<feature type="domain" description="Transposase InsH N-terminal" evidence="2">
    <location>
        <begin position="16"/>
        <end position="111"/>
    </location>
</feature>
<dbReference type="PANTHER" id="PTHR33408">
    <property type="entry name" value="TRANSPOSASE"/>
    <property type="match status" value="1"/>
</dbReference>
<evidence type="ECO:0000313" key="5">
    <source>
        <dbReference type="Proteomes" id="UP000199029"/>
    </source>
</evidence>
<sequence>MQGKKLFLDQEVARFRLSDRVSPHNLYRRLAELVDWSFLYDETRALYSHTGQPSLDPVVFFKLVLVGRLENLVSDRRLVEHCALRLDILLFLGYEVDEELPWHSTVSRTRQLFPAAVFERLFDHVFAQCVARGLVAGERQAVDSAPVKANASLESVQVKQPAGPPGPRLATDEPAPLAPAASVVTAPAHQLRNLAAHQARLVAHSSVPGAQHPKARLLSNKTHYSPADPDARISVKPGKARALNYLCSLAVDTAKGVISHVQADFADSRDSLHLPRLLTGLQRRLRSHELRLRDLLADAGYANGANYALLEAQHIRAWIPVFGKYKPDLDGFACDARTDAFTCAEGKTLPFQKYDTNQDGGWHKIYWAACRDCQQCPRKPTCAPRARRKQINRTIYDAAYRRAWLRQQSRRGQRLRRVRQGTVEPVFGNLIHHYGLRRLNVRGYAGAHKTMLLTAVAYNLKKLLKYRPQRQVSAAMVLSRLLLAANRRAGQRNRCPKRPLGHSRSGYPKMEHHNSSSATATVILVDTKASLVITSNGTIMSGFLFNLYSRFPFTYCLL</sequence>
<evidence type="ECO:0000259" key="3">
    <source>
        <dbReference type="Pfam" id="PF13751"/>
    </source>
</evidence>
<gene>
    <name evidence="4" type="ORF">SAMN04515668_4655</name>
</gene>
<dbReference type="Pfam" id="PF13751">
    <property type="entry name" value="DDE_Tnp_1_6"/>
    <property type="match status" value="1"/>
</dbReference>
<dbReference type="RefSeq" id="WP_092678696.1">
    <property type="nucleotide sequence ID" value="NZ_FOXS01000009.1"/>
</dbReference>
<dbReference type="InterPro" id="IPR025668">
    <property type="entry name" value="Tnp_DDE_dom"/>
</dbReference>
<evidence type="ECO:0000313" key="4">
    <source>
        <dbReference type="EMBL" id="SFQ81358.1"/>
    </source>
</evidence>
<keyword evidence="5" id="KW-1185">Reference proteome</keyword>
<dbReference type="Pfam" id="PF05598">
    <property type="entry name" value="DUF772"/>
    <property type="match status" value="1"/>
</dbReference>